<sequence length="946" mass="106093">MVYSNNYVQVLICALLLLNVTPVIAFGAGNIASVSKIEGVNWRHGDIEDTLFSLLMARVAGGKKFDKLSVSRVYFGNWLRDYSQAIDVGTVKYVSAEAIRVLLWVLGFMTFGYGTKEFEVTADRLGCYRPEDHIDNPKDYADNVDASQYDSRLRGPVNEHIELAIDPQTGMKNYIANERLDIMTSALHVRRLFKESVRLGRSYAVSKNNDDLYEALRLLGTGLHCLEDYPAHSNFIELALIELGEHDIFPHVGSRTRFQIQGVRESIYPIVTGTFGGVDFLHSVLGEFNDKATQSEIQELEGTIKQESKGDTSLLKELLGKIPKTIFEGKDHARKIDNLKTNSATSNMNNLSISSRQPEEFSNQIQEIIRQIYPVIEWHDDIMKSIIQKVEKIPLLPNLITTLEEQINIFVFSLIAPYVLPLINQVKNELNTGSSEIIQSSKEKQMIVFDDDHADNPTHSMLSKDHFSNILNEPAGKIAAAILKWVVPQLMQCWDDMSIDVDRTINRIIGGTFYHPALRDYGEDGAVEGRRIFFSVVERWWNGHNSCEQTELRQKLSREGVRNGKNHQGNSDSGHGCGHPLKMNKTTGHSNLGSGETTAITGLNSLLGNKISSGGGFSVGKITSKAAGGGVLGSLIGAIADGVGETLLSSGKKQGAHDYGSPGHEKNDDYKESYSESISSGNKHHQGQHHNAQKYSGNRIDENQTYNHSSQYGGRPSETQTYNQSSQYGGRPSENQTYNQSSQYGGRPSENQSYNQSSQYGGRSSERQDYNQPDSQYGGMSSERYDYNQPDSQYGGRSSERQDYNQPDSQYGGRSSERQDYNQPDSQYGGRSSERQDYNQPDSQYGGISSERYDYNQPDSQYGGMSSERHDYNQPDSQYGGRSSERQDYNQPSSEYSASRLDKNDGQGYQRDDQNEDKDYHQNQQSYNRRRHDGGGHQYQTSHNRG</sequence>
<feature type="compositionally biased region" description="Polar residues" evidence="1">
    <location>
        <begin position="804"/>
        <end position="813"/>
    </location>
</feature>
<dbReference type="AlphaFoldDB" id="A0A420IPD0"/>
<feature type="region of interest" description="Disordered" evidence="1">
    <location>
        <begin position="552"/>
        <end position="595"/>
    </location>
</feature>
<dbReference type="Pfam" id="PF07217">
    <property type="entry name" value="Het-C"/>
    <property type="match status" value="1"/>
</dbReference>
<comment type="caution">
    <text evidence="3">The sequence shown here is derived from an EMBL/GenBank/DDBJ whole genome shotgun (WGS) entry which is preliminary data.</text>
</comment>
<name>A0A420IPD0_9PEZI</name>
<accession>A0A420IPD0</accession>
<evidence type="ECO:0000256" key="1">
    <source>
        <dbReference type="SAM" id="MobiDB-lite"/>
    </source>
</evidence>
<dbReference type="EMBL" id="MCBS01022736">
    <property type="protein sequence ID" value="RKF76420.1"/>
    <property type="molecule type" value="Genomic_DNA"/>
</dbReference>
<feature type="compositionally biased region" description="Polar residues" evidence="1">
    <location>
        <begin position="821"/>
        <end position="830"/>
    </location>
</feature>
<feature type="compositionally biased region" description="Polar residues" evidence="1">
    <location>
        <begin position="584"/>
        <end position="595"/>
    </location>
</feature>
<feature type="region of interest" description="Disordered" evidence="1">
    <location>
        <begin position="650"/>
        <end position="946"/>
    </location>
</feature>
<dbReference type="Proteomes" id="UP000285326">
    <property type="component" value="Unassembled WGS sequence"/>
</dbReference>
<dbReference type="PANTHER" id="PTHR14905">
    <property type="entry name" value="NG37"/>
    <property type="match status" value="1"/>
</dbReference>
<feature type="compositionally biased region" description="Basic and acidic residues" evidence="1">
    <location>
        <begin position="663"/>
        <end position="674"/>
    </location>
</feature>
<feature type="compositionally biased region" description="Basic residues" evidence="1">
    <location>
        <begin position="682"/>
        <end position="692"/>
    </location>
</feature>
<feature type="compositionally biased region" description="Basic and acidic residues" evidence="1">
    <location>
        <begin position="900"/>
        <end position="921"/>
    </location>
</feature>
<feature type="compositionally biased region" description="Polar residues" evidence="1">
    <location>
        <begin position="703"/>
        <end position="744"/>
    </location>
</feature>
<evidence type="ECO:0000256" key="2">
    <source>
        <dbReference type="SAM" id="SignalP"/>
    </source>
</evidence>
<reference evidence="3 4" key="1">
    <citation type="journal article" date="2018" name="BMC Genomics">
        <title>Comparative genome analyses reveal sequence features reflecting distinct modes of host-adaptation between dicot and monocot powdery mildew.</title>
        <authorList>
            <person name="Wu Y."/>
            <person name="Ma X."/>
            <person name="Pan Z."/>
            <person name="Kale S.D."/>
            <person name="Song Y."/>
            <person name="King H."/>
            <person name="Zhang Q."/>
            <person name="Presley C."/>
            <person name="Deng X."/>
            <person name="Wei C.I."/>
            <person name="Xiao S."/>
        </authorList>
    </citation>
    <scope>NUCLEOTIDE SEQUENCE [LARGE SCALE GENOMIC DNA]</scope>
    <source>
        <strain evidence="3">UMSG1</strain>
    </source>
</reference>
<evidence type="ECO:0000313" key="4">
    <source>
        <dbReference type="Proteomes" id="UP000285326"/>
    </source>
</evidence>
<dbReference type="InterPro" id="IPR052577">
    <property type="entry name" value="VWA7"/>
</dbReference>
<feature type="signal peptide" evidence="2">
    <location>
        <begin position="1"/>
        <end position="25"/>
    </location>
</feature>
<feature type="compositionally biased region" description="Low complexity" evidence="1">
    <location>
        <begin position="749"/>
        <end position="763"/>
    </location>
</feature>
<feature type="compositionally biased region" description="Polar residues" evidence="1">
    <location>
        <begin position="770"/>
        <end position="779"/>
    </location>
</feature>
<protein>
    <submittedName>
        <fullName evidence="3">Putative nima-interacting protein</fullName>
    </submittedName>
</protein>
<feature type="chain" id="PRO_5019131450" evidence="2">
    <location>
        <begin position="26"/>
        <end position="946"/>
    </location>
</feature>
<dbReference type="InterPro" id="IPR010816">
    <property type="entry name" value="Het-C"/>
</dbReference>
<proteinExistence type="predicted"/>
<feature type="compositionally biased region" description="Polar residues" evidence="1">
    <location>
        <begin position="838"/>
        <end position="847"/>
    </location>
</feature>
<organism evidence="3 4">
    <name type="scientific">Golovinomyces cichoracearum</name>
    <dbReference type="NCBI Taxonomy" id="62708"/>
    <lineage>
        <taxon>Eukaryota</taxon>
        <taxon>Fungi</taxon>
        <taxon>Dikarya</taxon>
        <taxon>Ascomycota</taxon>
        <taxon>Pezizomycotina</taxon>
        <taxon>Leotiomycetes</taxon>
        <taxon>Erysiphales</taxon>
        <taxon>Erysiphaceae</taxon>
        <taxon>Golovinomyces</taxon>
    </lineage>
</organism>
<dbReference type="PANTHER" id="PTHR14905:SF11">
    <property type="entry name" value="TINC (EUROFUNG)"/>
    <property type="match status" value="1"/>
</dbReference>
<feature type="compositionally biased region" description="Basic and acidic residues" evidence="1">
    <location>
        <begin position="552"/>
        <end position="562"/>
    </location>
</feature>
<gene>
    <name evidence="3" type="ORF">GcM1_227051</name>
</gene>
<evidence type="ECO:0000313" key="3">
    <source>
        <dbReference type="EMBL" id="RKF76420.1"/>
    </source>
</evidence>
<keyword evidence="2" id="KW-0732">Signal</keyword>